<gene>
    <name evidence="2" type="ORF">HMPREF3216_01102</name>
</gene>
<comment type="caution">
    <text evidence="2">The sequence shown here is derived from an EMBL/GenBank/DDBJ whole genome shotgun (WGS) entry which is preliminary data.</text>
</comment>
<organism evidence="2 3">
    <name type="scientific">Gardnerella vaginalis</name>
    <dbReference type="NCBI Taxonomy" id="2702"/>
    <lineage>
        <taxon>Bacteria</taxon>
        <taxon>Bacillati</taxon>
        <taxon>Actinomycetota</taxon>
        <taxon>Actinomycetes</taxon>
        <taxon>Bifidobacteriales</taxon>
        <taxon>Bifidobacteriaceae</taxon>
        <taxon>Gardnerella</taxon>
    </lineage>
</organism>
<evidence type="ECO:0000313" key="2">
    <source>
        <dbReference type="EMBL" id="KXA17552.1"/>
    </source>
</evidence>
<dbReference type="PATRIC" id="fig|2702.99.peg.1077"/>
<proteinExistence type="predicted"/>
<dbReference type="EMBL" id="LRQA01000052">
    <property type="protein sequence ID" value="KXA17552.1"/>
    <property type="molecule type" value="Genomic_DNA"/>
</dbReference>
<protein>
    <submittedName>
        <fullName evidence="2">Uncharacterized protein</fullName>
    </submittedName>
</protein>
<keyword evidence="1" id="KW-0732">Signal</keyword>
<dbReference type="AlphaFoldDB" id="A0A133NMN2"/>
<sequence>MRRACLKLKVQWTFNASAACCVSIDAAGATPSMIFRTLYQIQPKTRTKSGTN</sequence>
<evidence type="ECO:0000313" key="3">
    <source>
        <dbReference type="Proteomes" id="UP000070558"/>
    </source>
</evidence>
<reference evidence="2 3" key="1">
    <citation type="submission" date="2016-01" db="EMBL/GenBank/DDBJ databases">
        <authorList>
            <person name="Oliw E.H."/>
        </authorList>
    </citation>
    <scope>NUCLEOTIDE SEQUENCE [LARGE SCALE GENOMIC DNA]</scope>
    <source>
        <strain evidence="2 3">GED7760B</strain>
    </source>
</reference>
<evidence type="ECO:0000256" key="1">
    <source>
        <dbReference type="SAM" id="SignalP"/>
    </source>
</evidence>
<feature type="signal peptide" evidence="1">
    <location>
        <begin position="1"/>
        <end position="18"/>
    </location>
</feature>
<accession>A0A133NMN2</accession>
<name>A0A133NMN2_GARVA</name>
<dbReference type="Proteomes" id="UP000070558">
    <property type="component" value="Unassembled WGS sequence"/>
</dbReference>
<feature type="chain" id="PRO_5007457999" evidence="1">
    <location>
        <begin position="19"/>
        <end position="52"/>
    </location>
</feature>
<dbReference type="PROSITE" id="PS51257">
    <property type="entry name" value="PROKAR_LIPOPROTEIN"/>
    <property type="match status" value="1"/>
</dbReference>